<dbReference type="InterPro" id="IPR005045">
    <property type="entry name" value="CDC50/LEM3_fam"/>
</dbReference>
<organism evidence="7">
    <name type="scientific">Perkinsus marinus (strain ATCC 50983 / TXsc)</name>
    <dbReference type="NCBI Taxonomy" id="423536"/>
    <lineage>
        <taxon>Eukaryota</taxon>
        <taxon>Sar</taxon>
        <taxon>Alveolata</taxon>
        <taxon>Perkinsozoa</taxon>
        <taxon>Perkinsea</taxon>
        <taxon>Perkinsida</taxon>
        <taxon>Perkinsidae</taxon>
        <taxon>Perkinsus</taxon>
    </lineage>
</organism>
<gene>
    <name evidence="6" type="ORF">Pmar_PMAR020312</name>
</gene>
<feature type="non-terminal residue" evidence="6">
    <location>
        <position position="119"/>
    </location>
</feature>
<proteinExistence type="inferred from homology"/>
<evidence type="ECO:0000256" key="2">
    <source>
        <dbReference type="ARBA" id="ARBA00009457"/>
    </source>
</evidence>
<reference evidence="6 7" key="1">
    <citation type="submission" date="2008-07" db="EMBL/GenBank/DDBJ databases">
        <authorList>
            <person name="El-Sayed N."/>
            <person name="Caler E."/>
            <person name="Inman J."/>
            <person name="Amedeo P."/>
            <person name="Hass B."/>
            <person name="Wortman J."/>
        </authorList>
    </citation>
    <scope>NUCLEOTIDE SEQUENCE [LARGE SCALE GENOMIC DNA]</scope>
    <source>
        <strain evidence="7">ATCC 50983 / TXsc</strain>
    </source>
</reference>
<evidence type="ECO:0000256" key="5">
    <source>
        <dbReference type="ARBA" id="ARBA00023136"/>
    </source>
</evidence>
<evidence type="ECO:0000256" key="3">
    <source>
        <dbReference type="ARBA" id="ARBA00022692"/>
    </source>
</evidence>
<dbReference type="OrthoDB" id="340608at2759"/>
<evidence type="ECO:0000256" key="4">
    <source>
        <dbReference type="ARBA" id="ARBA00022989"/>
    </source>
</evidence>
<dbReference type="Pfam" id="PF03381">
    <property type="entry name" value="CDC50"/>
    <property type="match status" value="1"/>
</dbReference>
<dbReference type="GO" id="GO:0005783">
    <property type="term" value="C:endoplasmic reticulum"/>
    <property type="evidence" value="ECO:0007669"/>
    <property type="project" value="TreeGrafter"/>
</dbReference>
<name>C5LZK8_PERM5</name>
<keyword evidence="7" id="KW-1185">Reference proteome</keyword>
<dbReference type="GO" id="GO:0005794">
    <property type="term" value="C:Golgi apparatus"/>
    <property type="evidence" value="ECO:0007669"/>
    <property type="project" value="TreeGrafter"/>
</dbReference>
<accession>C5LZK8</accession>
<dbReference type="AlphaFoldDB" id="C5LZK8"/>
<keyword evidence="5" id="KW-0472">Membrane</keyword>
<evidence type="ECO:0000313" key="6">
    <source>
        <dbReference type="EMBL" id="EEQ97833.1"/>
    </source>
</evidence>
<dbReference type="Proteomes" id="UP000007800">
    <property type="component" value="Unassembled WGS sequence"/>
</dbReference>
<dbReference type="PANTHER" id="PTHR10926:SF0">
    <property type="entry name" value="CDC50, ISOFORM A"/>
    <property type="match status" value="1"/>
</dbReference>
<dbReference type="InParanoid" id="C5LZK8"/>
<comment type="subcellular location">
    <subcellularLocation>
        <location evidence="1">Membrane</location>
        <topology evidence="1">Multi-pass membrane protein</topology>
    </subcellularLocation>
</comment>
<keyword evidence="4" id="KW-1133">Transmembrane helix</keyword>
<protein>
    <submittedName>
        <fullName evidence="6">Uncharacterized protein</fullName>
    </submittedName>
</protein>
<dbReference type="GeneID" id="9037313"/>
<dbReference type="GO" id="GO:0005886">
    <property type="term" value="C:plasma membrane"/>
    <property type="evidence" value="ECO:0007669"/>
    <property type="project" value="TreeGrafter"/>
</dbReference>
<evidence type="ECO:0000313" key="7">
    <source>
        <dbReference type="Proteomes" id="UP000007800"/>
    </source>
</evidence>
<dbReference type="PANTHER" id="PTHR10926">
    <property type="entry name" value="CELL CYCLE CONTROL PROTEIN 50"/>
    <property type="match status" value="1"/>
</dbReference>
<keyword evidence="3" id="KW-0812">Transmembrane</keyword>
<sequence length="119" mass="13400">MSTSTQPTVNSSAQEYRKDYTKLAVDGVAVIEIEIDAELRAPIYMYYELSNFYQNHRLFIDSRSDEQLADPSRVIAAADPPVDCEPAVRNGDAEVIAWQPDLKYKFKNLIPDESAVAVE</sequence>
<dbReference type="EMBL" id="GG686926">
    <property type="protein sequence ID" value="EEQ97833.1"/>
    <property type="molecule type" value="Genomic_DNA"/>
</dbReference>
<comment type="similarity">
    <text evidence="2">Belongs to the CDC50/LEM3 family.</text>
</comment>
<dbReference type="RefSeq" id="XP_002765116.1">
    <property type="nucleotide sequence ID" value="XM_002765070.1"/>
</dbReference>
<evidence type="ECO:0000256" key="1">
    <source>
        <dbReference type="ARBA" id="ARBA00004141"/>
    </source>
</evidence>